<protein>
    <submittedName>
        <fullName evidence="2">Arylesterase</fullName>
    </submittedName>
</protein>
<sequence>MQRLTHTDSILTFGDSITYGYGVRHEQSYPFILSKLSNRKIINAGVNGDTSKDGLLRLDNLLKDDSIKLMLLCFGGNDIIQKKSTHAIKENLSTMIKIAKNKNVEVILISVPNVFLFEPTPLPFYKELSDEEDVKIIENLLSDILSDDSFKNDYIHPNAAGYKEIAEKIYEYLLVNDYLSENP</sequence>
<dbReference type="GO" id="GO:0016788">
    <property type="term" value="F:hydrolase activity, acting on ester bonds"/>
    <property type="evidence" value="ECO:0007669"/>
    <property type="project" value="UniProtKB-ARBA"/>
</dbReference>
<reference evidence="2" key="1">
    <citation type="submission" date="2019-11" db="EMBL/GenBank/DDBJ databases">
        <authorList>
            <person name="Kojima H."/>
        </authorList>
    </citation>
    <scope>NUCLEOTIDE SEQUENCE</scope>
    <source>
        <strain evidence="2">H1576</strain>
    </source>
</reference>
<organism evidence="2 3">
    <name type="scientific">Sulfurimonas aquatica</name>
    <dbReference type="NCBI Taxonomy" id="2672570"/>
    <lineage>
        <taxon>Bacteria</taxon>
        <taxon>Pseudomonadati</taxon>
        <taxon>Campylobacterota</taxon>
        <taxon>Epsilonproteobacteria</taxon>
        <taxon>Campylobacterales</taxon>
        <taxon>Sulfurimonadaceae</taxon>
        <taxon>Sulfurimonas</taxon>
    </lineage>
</organism>
<keyword evidence="3" id="KW-1185">Reference proteome</keyword>
<dbReference type="AlphaFoldDB" id="A0A975GE23"/>
<dbReference type="InterPro" id="IPR036514">
    <property type="entry name" value="SGNH_hydro_sf"/>
</dbReference>
<dbReference type="Pfam" id="PF13472">
    <property type="entry name" value="Lipase_GDSL_2"/>
    <property type="match status" value="1"/>
</dbReference>
<dbReference type="InterPro" id="IPR051532">
    <property type="entry name" value="Ester_Hydrolysis_Enzymes"/>
</dbReference>
<evidence type="ECO:0000313" key="2">
    <source>
        <dbReference type="EMBL" id="QSZ42998.1"/>
    </source>
</evidence>
<gene>
    <name evidence="2" type="ORF">GJV85_13085</name>
</gene>
<feature type="domain" description="SGNH hydrolase-type esterase" evidence="1">
    <location>
        <begin position="13"/>
        <end position="163"/>
    </location>
</feature>
<dbReference type="Proteomes" id="UP000671852">
    <property type="component" value="Chromosome"/>
</dbReference>
<dbReference type="EMBL" id="CP046072">
    <property type="protein sequence ID" value="QSZ42998.1"/>
    <property type="molecule type" value="Genomic_DNA"/>
</dbReference>
<dbReference type="SUPFAM" id="SSF52266">
    <property type="entry name" value="SGNH hydrolase"/>
    <property type="match status" value="1"/>
</dbReference>
<dbReference type="Gene3D" id="3.40.50.1110">
    <property type="entry name" value="SGNH hydrolase"/>
    <property type="match status" value="1"/>
</dbReference>
<dbReference type="InterPro" id="IPR013830">
    <property type="entry name" value="SGNH_hydro"/>
</dbReference>
<dbReference type="PANTHER" id="PTHR30383">
    <property type="entry name" value="THIOESTERASE 1/PROTEASE 1/LYSOPHOSPHOLIPASE L1"/>
    <property type="match status" value="1"/>
</dbReference>
<evidence type="ECO:0000259" key="1">
    <source>
        <dbReference type="Pfam" id="PF13472"/>
    </source>
</evidence>
<evidence type="ECO:0000313" key="3">
    <source>
        <dbReference type="Proteomes" id="UP000671852"/>
    </source>
</evidence>
<accession>A0A975GE23</accession>
<reference evidence="2" key="2">
    <citation type="submission" date="2021-04" db="EMBL/GenBank/DDBJ databases">
        <title>Isolation and characterization of a novel species of the genus Sulfurimonas.</title>
        <authorList>
            <person name="Fukui M."/>
        </authorList>
    </citation>
    <scope>NUCLEOTIDE SEQUENCE</scope>
    <source>
        <strain evidence="2">H1576</strain>
    </source>
</reference>
<dbReference type="KEGG" id="saqt:GJV85_13085"/>
<dbReference type="RefSeq" id="WP_207561812.1">
    <property type="nucleotide sequence ID" value="NZ_CP046072.1"/>
</dbReference>
<name>A0A975GE23_9BACT</name>
<proteinExistence type="predicted"/>